<dbReference type="SUPFAM" id="SSF53448">
    <property type="entry name" value="Nucleotide-diphospho-sugar transferases"/>
    <property type="match status" value="1"/>
</dbReference>
<dbReference type="InterPro" id="IPR029044">
    <property type="entry name" value="Nucleotide-diphossugar_trans"/>
</dbReference>
<proteinExistence type="predicted"/>
<keyword evidence="2" id="KW-1185">Reference proteome</keyword>
<organism evidence="1 2">
    <name type="scientific">Halomonas binhaiensis</name>
    <dbReference type="NCBI Taxonomy" id="2562282"/>
    <lineage>
        <taxon>Bacteria</taxon>
        <taxon>Pseudomonadati</taxon>
        <taxon>Pseudomonadota</taxon>
        <taxon>Gammaproteobacteria</taxon>
        <taxon>Oceanospirillales</taxon>
        <taxon>Halomonadaceae</taxon>
        <taxon>Halomonas</taxon>
    </lineage>
</organism>
<sequence length="179" mass="20053">MYFSLIIDARSSGKALNHLLCQASRVASLYSGHSEILVVDDGVLDRQLSRPGTPGWKLDNCRIIHCYSDSLGQRLNLAAAYSRGRMLGFCFSECDPDWGKRLVAAANSDQKNSAIAPRQAQWSWCPWRWRKGEPPHALGVEREWFDLLGGFDPIMEKGVLQDLISRLKACHASTITQYA</sequence>
<evidence type="ECO:0000313" key="1">
    <source>
        <dbReference type="EMBL" id="QEM83568.1"/>
    </source>
</evidence>
<evidence type="ECO:0008006" key="3">
    <source>
        <dbReference type="Google" id="ProtNLM"/>
    </source>
</evidence>
<protein>
    <recommendedName>
        <fullName evidence="3">Glycosyltransferase family 2 protein</fullName>
    </recommendedName>
</protein>
<name>A0A5C1NMB3_9GAMM</name>
<gene>
    <name evidence="1" type="ORF">E4T21_19885</name>
</gene>
<dbReference type="Gene3D" id="3.90.550.10">
    <property type="entry name" value="Spore Coat Polysaccharide Biosynthesis Protein SpsA, Chain A"/>
    <property type="match status" value="1"/>
</dbReference>
<accession>A0A5C1NMB3</accession>
<dbReference type="EMBL" id="CP038437">
    <property type="protein sequence ID" value="QEM83568.1"/>
    <property type="molecule type" value="Genomic_DNA"/>
</dbReference>
<dbReference type="OrthoDB" id="9069044at2"/>
<dbReference type="Proteomes" id="UP000324285">
    <property type="component" value="Chromosome"/>
</dbReference>
<dbReference type="AlphaFoldDB" id="A0A5C1NMB3"/>
<reference evidence="1" key="1">
    <citation type="submission" date="2021-02" db="EMBL/GenBank/DDBJ databases">
        <title>Strain Y2R2, a novel species of the genus Halomonas.</title>
        <authorList>
            <person name="Huang H."/>
        </authorList>
    </citation>
    <scope>NUCLEOTIDE SEQUENCE</scope>
    <source>
        <strain evidence="1">Y2R2</strain>
    </source>
</reference>
<dbReference type="KEGG" id="hbh:E4T21_19885"/>
<evidence type="ECO:0000313" key="2">
    <source>
        <dbReference type="Proteomes" id="UP000324285"/>
    </source>
</evidence>
<dbReference type="RefSeq" id="WP_149286690.1">
    <property type="nucleotide sequence ID" value="NZ_CP038437.2"/>
</dbReference>